<dbReference type="FunFam" id="1.20.1250.20:FF:000064">
    <property type="entry name" value="MFS allantoate transporter"/>
    <property type="match status" value="1"/>
</dbReference>
<evidence type="ECO:0000313" key="10">
    <source>
        <dbReference type="Proteomes" id="UP000654913"/>
    </source>
</evidence>
<dbReference type="Proteomes" id="UP000654913">
    <property type="component" value="Chromosome 5"/>
</dbReference>
<reference evidence="9" key="1">
    <citation type="submission" date="2021-01" db="EMBL/GenBank/DDBJ databases">
        <authorList>
            <consortium name="Aspergillus puulaauensis MK2 genome sequencing consortium"/>
            <person name="Kazuki M."/>
            <person name="Futagami T."/>
        </authorList>
    </citation>
    <scope>NUCLEOTIDE SEQUENCE</scope>
    <source>
        <strain evidence="9">MK2</strain>
    </source>
</reference>
<feature type="transmembrane region" description="Helical" evidence="8">
    <location>
        <begin position="127"/>
        <end position="147"/>
    </location>
</feature>
<feature type="transmembrane region" description="Helical" evidence="8">
    <location>
        <begin position="383"/>
        <end position="401"/>
    </location>
</feature>
<keyword evidence="10" id="KW-1185">Reference proteome</keyword>
<dbReference type="PANTHER" id="PTHR43791">
    <property type="entry name" value="PERMEASE-RELATED"/>
    <property type="match status" value="1"/>
</dbReference>
<keyword evidence="4 8" id="KW-1133">Transmembrane helix</keyword>
<evidence type="ECO:0000256" key="1">
    <source>
        <dbReference type="ARBA" id="ARBA00004141"/>
    </source>
</evidence>
<dbReference type="SUPFAM" id="SSF103473">
    <property type="entry name" value="MFS general substrate transporter"/>
    <property type="match status" value="1"/>
</dbReference>
<gene>
    <name evidence="9" type="ORF">APUU_51565A</name>
</gene>
<dbReference type="EMBL" id="AP024447">
    <property type="protein sequence ID" value="BCS26854.1"/>
    <property type="molecule type" value="Genomic_DNA"/>
</dbReference>
<dbReference type="OrthoDB" id="6730379at2759"/>
<comment type="similarity">
    <text evidence="6">Belongs to the major facilitator superfamily. Allantoate permease family.</text>
</comment>
<keyword evidence="3 8" id="KW-0812">Transmembrane</keyword>
<dbReference type="PANTHER" id="PTHR43791:SF103">
    <property type="entry name" value="MAJOR FACILITATOR SUPERFAMILY (MFS) PROFILE DOMAIN-CONTAINING PROTEIN-RELATED"/>
    <property type="match status" value="1"/>
</dbReference>
<evidence type="ECO:0000256" key="4">
    <source>
        <dbReference type="ARBA" id="ARBA00022989"/>
    </source>
</evidence>
<sequence length="539" mass="59433">MKKPAQEVLNGTPHTAPSSDADAGGVKLEGPIESIDTALGQILEVESSPELEKKVLLKIDLVLMPMMCFAYFLQFLDKMVLSQTTLFGLREDLHLVGDEYAWSSAIFYFGYLAWSWPNSYLLARLPIGKYLGTTVFLWGGILMCHAASKDFATLATARFFLGVAEAAVVPGFSLITGLFYKKEEQPIRQAGWYFGNTIAALVGSLITYGIGHITSTGLPEWQLMFLILGAVTAGFGLVLIPVLPDSPATAVFLTKTERAIAIQRTLENKTGVLDTGTFNVKHAIEALKDPQAWLLVLYTFCVNLWNGGLTTVSLRAWSTKHCHLLNLSDQFLALLLKGFGFSTFQSLLWQAPLGAAEILYLVFTAVFATHVRSKRIFAGSSRIFMMVFSTAASLLGVLLVWKLDDSNKAGRLLGIYISVGYAINIPLCMSLVTSNVAGFSKRSVVSAMVFIAYCLGNIVGPQFYNASEAPSYPNGIKSAVSGLCFATFFLLCLWAYYIYENARRDRVYGRVTEITESEEMRDELSNRTDREIPSFRYVC</sequence>
<evidence type="ECO:0008006" key="11">
    <source>
        <dbReference type="Google" id="ProtNLM"/>
    </source>
</evidence>
<dbReference type="Gene3D" id="1.20.1250.20">
    <property type="entry name" value="MFS general substrate transporter like domains"/>
    <property type="match status" value="1"/>
</dbReference>
<dbReference type="InterPro" id="IPR011701">
    <property type="entry name" value="MFS"/>
</dbReference>
<evidence type="ECO:0000313" key="9">
    <source>
        <dbReference type="EMBL" id="BCS26854.1"/>
    </source>
</evidence>
<reference evidence="9" key="2">
    <citation type="submission" date="2021-02" db="EMBL/GenBank/DDBJ databases">
        <title>Aspergillus puulaauensis MK2 genome sequence.</title>
        <authorList>
            <person name="Futagami T."/>
            <person name="Mori K."/>
            <person name="Kadooka C."/>
            <person name="Tanaka T."/>
        </authorList>
    </citation>
    <scope>NUCLEOTIDE SEQUENCE</scope>
    <source>
        <strain evidence="9">MK2</strain>
    </source>
</reference>
<evidence type="ECO:0000256" key="5">
    <source>
        <dbReference type="ARBA" id="ARBA00023136"/>
    </source>
</evidence>
<dbReference type="KEGG" id="apuu:APUU_51565A"/>
<dbReference type="InterPro" id="IPR036259">
    <property type="entry name" value="MFS_trans_sf"/>
</dbReference>
<feature type="transmembrane region" description="Helical" evidence="8">
    <location>
        <begin position="292"/>
        <end position="312"/>
    </location>
</feature>
<feature type="transmembrane region" description="Helical" evidence="8">
    <location>
        <begin position="444"/>
        <end position="464"/>
    </location>
</feature>
<feature type="transmembrane region" description="Helical" evidence="8">
    <location>
        <begin position="192"/>
        <end position="211"/>
    </location>
</feature>
<dbReference type="RefSeq" id="XP_041559048.1">
    <property type="nucleotide sequence ID" value="XM_041706687.1"/>
</dbReference>
<dbReference type="AlphaFoldDB" id="A0A7R7XSU0"/>
<feature type="transmembrane region" description="Helical" evidence="8">
    <location>
        <begin position="476"/>
        <end position="499"/>
    </location>
</feature>
<protein>
    <recommendedName>
        <fullName evidence="11">Major facilitator superfamily (MFS) profile domain-containing protein</fullName>
    </recommendedName>
</protein>
<feature type="transmembrane region" description="Helical" evidence="8">
    <location>
        <begin position="347"/>
        <end position="371"/>
    </location>
</feature>
<proteinExistence type="inferred from homology"/>
<feature type="transmembrane region" description="Helical" evidence="8">
    <location>
        <begin position="159"/>
        <end position="180"/>
    </location>
</feature>
<dbReference type="GeneID" id="64976859"/>
<evidence type="ECO:0000256" key="8">
    <source>
        <dbReference type="SAM" id="Phobius"/>
    </source>
</evidence>
<evidence type="ECO:0000256" key="6">
    <source>
        <dbReference type="ARBA" id="ARBA00037968"/>
    </source>
</evidence>
<dbReference type="Pfam" id="PF07690">
    <property type="entry name" value="MFS_1"/>
    <property type="match status" value="1"/>
</dbReference>
<evidence type="ECO:0000256" key="2">
    <source>
        <dbReference type="ARBA" id="ARBA00022448"/>
    </source>
</evidence>
<comment type="subcellular location">
    <subcellularLocation>
        <location evidence="1">Membrane</location>
        <topology evidence="1">Multi-pass membrane protein</topology>
    </subcellularLocation>
</comment>
<evidence type="ECO:0000256" key="7">
    <source>
        <dbReference type="SAM" id="MobiDB-lite"/>
    </source>
</evidence>
<organism evidence="9 10">
    <name type="scientific">Aspergillus puulaauensis</name>
    <dbReference type="NCBI Taxonomy" id="1220207"/>
    <lineage>
        <taxon>Eukaryota</taxon>
        <taxon>Fungi</taxon>
        <taxon>Dikarya</taxon>
        <taxon>Ascomycota</taxon>
        <taxon>Pezizomycotina</taxon>
        <taxon>Eurotiomycetes</taxon>
        <taxon>Eurotiomycetidae</taxon>
        <taxon>Eurotiales</taxon>
        <taxon>Aspergillaceae</taxon>
        <taxon>Aspergillus</taxon>
    </lineage>
</organism>
<name>A0A7R7XSU0_9EURO</name>
<accession>A0A7R7XSU0</accession>
<dbReference type="GO" id="GO:0016020">
    <property type="term" value="C:membrane"/>
    <property type="evidence" value="ECO:0007669"/>
    <property type="project" value="UniProtKB-SubCell"/>
</dbReference>
<evidence type="ECO:0000256" key="3">
    <source>
        <dbReference type="ARBA" id="ARBA00022692"/>
    </source>
</evidence>
<feature type="transmembrane region" description="Helical" evidence="8">
    <location>
        <begin position="223"/>
        <end position="243"/>
    </location>
</feature>
<feature type="region of interest" description="Disordered" evidence="7">
    <location>
        <begin position="1"/>
        <end position="24"/>
    </location>
</feature>
<dbReference type="GO" id="GO:0022857">
    <property type="term" value="F:transmembrane transporter activity"/>
    <property type="evidence" value="ECO:0007669"/>
    <property type="project" value="InterPro"/>
</dbReference>
<keyword evidence="5 8" id="KW-0472">Membrane</keyword>
<keyword evidence="2" id="KW-0813">Transport</keyword>
<feature type="transmembrane region" description="Helical" evidence="8">
    <location>
        <begin position="413"/>
        <end position="432"/>
    </location>
</feature>